<dbReference type="GO" id="GO:0071555">
    <property type="term" value="P:cell wall organization"/>
    <property type="evidence" value="ECO:0007669"/>
    <property type="project" value="UniProtKB-KW"/>
</dbReference>
<dbReference type="PANTHER" id="PTHR30474:SF2">
    <property type="entry name" value="PEPTIDOGLYCAN GLYCOSYLTRANSFERASE FTSW-RELATED"/>
    <property type="match status" value="1"/>
</dbReference>
<feature type="transmembrane region" description="Helical" evidence="16">
    <location>
        <begin position="191"/>
        <end position="208"/>
    </location>
</feature>
<protein>
    <recommendedName>
        <fullName evidence="16">Probable peptidoglycan glycosyltransferase FtsW</fullName>
        <shortName evidence="16">PGT</shortName>
        <ecNumber evidence="16">2.4.99.28</ecNumber>
    </recommendedName>
    <alternativeName>
        <fullName evidence="16">Cell division protein FtsW</fullName>
    </alternativeName>
    <alternativeName>
        <fullName evidence="16">Cell wall polymerase</fullName>
    </alternativeName>
    <alternativeName>
        <fullName evidence="16">Peptidoglycan polymerase</fullName>
        <shortName evidence="16">PG polymerase</shortName>
    </alternativeName>
</protein>
<evidence type="ECO:0000256" key="6">
    <source>
        <dbReference type="ARBA" id="ARBA00022679"/>
    </source>
</evidence>
<keyword evidence="19" id="KW-1185">Reference proteome</keyword>
<dbReference type="NCBIfam" id="NF008042">
    <property type="entry name" value="PRK10774.1"/>
    <property type="match status" value="1"/>
</dbReference>
<evidence type="ECO:0000256" key="11">
    <source>
        <dbReference type="ARBA" id="ARBA00023136"/>
    </source>
</evidence>
<evidence type="ECO:0000256" key="10">
    <source>
        <dbReference type="ARBA" id="ARBA00022989"/>
    </source>
</evidence>
<accession>A0A432W990</accession>
<feature type="transmembrane region" description="Helical" evidence="16">
    <location>
        <begin position="298"/>
        <end position="319"/>
    </location>
</feature>
<dbReference type="OrthoDB" id="9768187at2"/>
<keyword evidence="4 16" id="KW-0132">Cell division</keyword>
<dbReference type="InterPro" id="IPR001182">
    <property type="entry name" value="FtsW/RodA"/>
</dbReference>
<feature type="transmembrane region" description="Helical" evidence="16">
    <location>
        <begin position="213"/>
        <end position="230"/>
    </location>
</feature>
<evidence type="ECO:0000256" key="5">
    <source>
        <dbReference type="ARBA" id="ARBA00022676"/>
    </source>
</evidence>
<feature type="transmembrane region" description="Helical" evidence="16">
    <location>
        <begin position="39"/>
        <end position="61"/>
    </location>
</feature>
<sequence>MRATEQQLELSMPAADGPWQQLRGWYHQQQSNQLYDRHLLFIMFALTAIGMVMVTSASMPVGERLEGNPFHFVFRHGFYIAVSLFIGALVLTMPMSRWESVNGWLCLAAIVLLVVVLLFGHTVNAATRWIRIGSFTLQVAEFAKLFFFIFLASYLNRRHDEVRKNLKGFAKALFLLGVISVLLLLQPDLGTVIVVAATSMGMLFLAGARLMQFFGVVLTLLIALIGLIIIEPYRMRRVTAFWNPWEDPFGSGYQLTQSLMAFGRGDWGGQGLGNSVQKLQYLPEAHTDFIMSVMAEELGLIGLTLTILLVLALVTKALFLGQRALRQKRAFSGYLAHGIGIWFGFQTIVNVGAAAGMIPTKGLTIPFISYGGSSLLAMTIALAILLRIDYELRVGYRDKSTPAKASKPGPRRRSPKSKAVRI</sequence>
<evidence type="ECO:0000256" key="15">
    <source>
        <dbReference type="ARBA" id="ARBA00049902"/>
    </source>
</evidence>
<dbReference type="InterPro" id="IPR018365">
    <property type="entry name" value="Cell_cycle_FtsW-rel_CS"/>
</dbReference>
<keyword evidence="12 16" id="KW-0131">Cell cycle</keyword>
<organism evidence="18 19">
    <name type="scientific">Aliidiomarina minuta</name>
    <dbReference type="NCBI Taxonomy" id="880057"/>
    <lineage>
        <taxon>Bacteria</taxon>
        <taxon>Pseudomonadati</taxon>
        <taxon>Pseudomonadota</taxon>
        <taxon>Gammaproteobacteria</taxon>
        <taxon>Alteromonadales</taxon>
        <taxon>Idiomarinaceae</taxon>
        <taxon>Aliidiomarina</taxon>
    </lineage>
</organism>
<comment type="subcellular location">
    <subcellularLocation>
        <location evidence="16">Cell inner membrane</location>
        <topology evidence="16">Multi-pass membrane protein</topology>
    </subcellularLocation>
    <subcellularLocation>
        <location evidence="1">Cell membrane</location>
        <topology evidence="1">Multi-pass membrane protein</topology>
    </subcellularLocation>
    <text evidence="16">Localizes to the division septum.</text>
</comment>
<keyword evidence="13 16" id="KW-0961">Cell wall biogenesis/degradation</keyword>
<evidence type="ECO:0000256" key="1">
    <source>
        <dbReference type="ARBA" id="ARBA00004651"/>
    </source>
</evidence>
<dbReference type="GO" id="GO:0043093">
    <property type="term" value="P:FtsZ-dependent cytokinesis"/>
    <property type="evidence" value="ECO:0007669"/>
    <property type="project" value="UniProtKB-UniRule"/>
</dbReference>
<name>A0A432W990_9GAMM</name>
<evidence type="ECO:0000256" key="4">
    <source>
        <dbReference type="ARBA" id="ARBA00022618"/>
    </source>
</evidence>
<keyword evidence="3 16" id="KW-1003">Cell membrane</keyword>
<keyword evidence="7 16" id="KW-0812">Transmembrane</keyword>
<evidence type="ECO:0000256" key="7">
    <source>
        <dbReference type="ARBA" id="ARBA00022692"/>
    </source>
</evidence>
<comment type="catalytic activity">
    <reaction evidence="15 16">
        <text>[GlcNAc-(1-&gt;4)-Mur2Ac(oyl-L-Ala-gamma-D-Glu-L-Lys-D-Ala-D-Ala)](n)-di-trans,octa-cis-undecaprenyl diphosphate + beta-D-GlcNAc-(1-&gt;4)-Mur2Ac(oyl-L-Ala-gamma-D-Glu-L-Lys-D-Ala-D-Ala)-di-trans,octa-cis-undecaprenyl diphosphate = [GlcNAc-(1-&gt;4)-Mur2Ac(oyl-L-Ala-gamma-D-Glu-L-Lys-D-Ala-D-Ala)](n+1)-di-trans,octa-cis-undecaprenyl diphosphate + di-trans,octa-cis-undecaprenyl diphosphate + H(+)</text>
        <dbReference type="Rhea" id="RHEA:23708"/>
        <dbReference type="Rhea" id="RHEA-COMP:9602"/>
        <dbReference type="Rhea" id="RHEA-COMP:9603"/>
        <dbReference type="ChEBI" id="CHEBI:15378"/>
        <dbReference type="ChEBI" id="CHEBI:58405"/>
        <dbReference type="ChEBI" id="CHEBI:60033"/>
        <dbReference type="ChEBI" id="CHEBI:78435"/>
        <dbReference type="EC" id="2.4.99.28"/>
    </reaction>
</comment>
<evidence type="ECO:0000313" key="19">
    <source>
        <dbReference type="Proteomes" id="UP000288293"/>
    </source>
</evidence>
<feature type="region of interest" description="Disordered" evidence="17">
    <location>
        <begin position="400"/>
        <end position="422"/>
    </location>
</feature>
<evidence type="ECO:0000256" key="17">
    <source>
        <dbReference type="SAM" id="MobiDB-lite"/>
    </source>
</evidence>
<keyword evidence="8 16" id="KW-0133">Cell shape</keyword>
<feature type="transmembrane region" description="Helical" evidence="16">
    <location>
        <begin position="168"/>
        <end position="185"/>
    </location>
</feature>
<feature type="transmembrane region" description="Helical" evidence="16">
    <location>
        <begin position="73"/>
        <end position="92"/>
    </location>
</feature>
<gene>
    <name evidence="16" type="primary">ftsW</name>
    <name evidence="18" type="ORF">CWE09_07945</name>
</gene>
<keyword evidence="10 16" id="KW-1133">Transmembrane helix</keyword>
<dbReference type="PANTHER" id="PTHR30474">
    <property type="entry name" value="CELL CYCLE PROTEIN"/>
    <property type="match status" value="1"/>
</dbReference>
<dbReference type="EMBL" id="PIPL01000001">
    <property type="protein sequence ID" value="RUO26621.1"/>
    <property type="molecule type" value="Genomic_DNA"/>
</dbReference>
<evidence type="ECO:0000256" key="13">
    <source>
        <dbReference type="ARBA" id="ARBA00023316"/>
    </source>
</evidence>
<dbReference type="InterPro" id="IPR013437">
    <property type="entry name" value="FtsW"/>
</dbReference>
<dbReference type="UniPathway" id="UPA00219"/>
<dbReference type="Pfam" id="PF01098">
    <property type="entry name" value="FTSW_RODA_SPOVE"/>
    <property type="match status" value="1"/>
</dbReference>
<keyword evidence="9 16" id="KW-0573">Peptidoglycan synthesis</keyword>
<comment type="function">
    <text evidence="16">Peptidoglycan polymerase that is essential for cell division.</text>
</comment>
<dbReference type="GO" id="GO:0005886">
    <property type="term" value="C:plasma membrane"/>
    <property type="evidence" value="ECO:0007669"/>
    <property type="project" value="UniProtKB-SubCell"/>
</dbReference>
<comment type="pathway">
    <text evidence="2 16">Cell wall biogenesis; peptidoglycan biosynthesis.</text>
</comment>
<dbReference type="GO" id="GO:0015648">
    <property type="term" value="F:lipid-linked peptidoglycan transporter activity"/>
    <property type="evidence" value="ECO:0007669"/>
    <property type="project" value="TreeGrafter"/>
</dbReference>
<keyword evidence="6 16" id="KW-0808">Transferase</keyword>
<comment type="caution">
    <text evidence="18">The sequence shown here is derived from an EMBL/GenBank/DDBJ whole genome shotgun (WGS) entry which is preliminary data.</text>
</comment>
<dbReference type="GO" id="GO:0008955">
    <property type="term" value="F:peptidoglycan glycosyltransferase activity"/>
    <property type="evidence" value="ECO:0007669"/>
    <property type="project" value="UniProtKB-UniRule"/>
</dbReference>
<evidence type="ECO:0000256" key="16">
    <source>
        <dbReference type="HAMAP-Rule" id="MF_00913"/>
    </source>
</evidence>
<reference evidence="18 19" key="1">
    <citation type="journal article" date="2011" name="Front. Microbiol.">
        <title>Genomic signatures of strain selection and enhancement in Bacillus atrophaeus var. globigii, a historical biowarfare simulant.</title>
        <authorList>
            <person name="Gibbons H.S."/>
            <person name="Broomall S.M."/>
            <person name="McNew L.A."/>
            <person name="Daligault H."/>
            <person name="Chapman C."/>
            <person name="Bruce D."/>
            <person name="Karavis M."/>
            <person name="Krepps M."/>
            <person name="McGregor P.A."/>
            <person name="Hong C."/>
            <person name="Park K.H."/>
            <person name="Akmal A."/>
            <person name="Feldman A."/>
            <person name="Lin J.S."/>
            <person name="Chang W.E."/>
            <person name="Higgs B.W."/>
            <person name="Demirev P."/>
            <person name="Lindquist J."/>
            <person name="Liem A."/>
            <person name="Fochler E."/>
            <person name="Read T.D."/>
            <person name="Tapia R."/>
            <person name="Johnson S."/>
            <person name="Bishop-Lilly K.A."/>
            <person name="Detter C."/>
            <person name="Han C."/>
            <person name="Sozhamannan S."/>
            <person name="Rosenzweig C.N."/>
            <person name="Skowronski E.W."/>
        </authorList>
    </citation>
    <scope>NUCLEOTIDE SEQUENCE [LARGE SCALE GENOMIC DNA]</scope>
    <source>
        <strain evidence="18 19">MLST1</strain>
    </source>
</reference>
<keyword evidence="5 16" id="KW-0328">Glycosyltransferase</keyword>
<dbReference type="HAMAP" id="MF_00913">
    <property type="entry name" value="PGT_FtsW_proteobact"/>
    <property type="match status" value="1"/>
</dbReference>
<feature type="compositionally biased region" description="Basic residues" evidence="17">
    <location>
        <begin position="409"/>
        <end position="422"/>
    </location>
</feature>
<dbReference type="GO" id="GO:0032153">
    <property type="term" value="C:cell division site"/>
    <property type="evidence" value="ECO:0007669"/>
    <property type="project" value="UniProtKB-UniRule"/>
</dbReference>
<comment type="similarity">
    <text evidence="14 16">Belongs to the SEDS family. FtsW subfamily.</text>
</comment>
<dbReference type="RefSeq" id="WP_126803430.1">
    <property type="nucleotide sequence ID" value="NZ_PIPL01000001.1"/>
</dbReference>
<evidence type="ECO:0000313" key="18">
    <source>
        <dbReference type="EMBL" id="RUO26621.1"/>
    </source>
</evidence>
<dbReference type="GO" id="GO:0008360">
    <property type="term" value="P:regulation of cell shape"/>
    <property type="evidence" value="ECO:0007669"/>
    <property type="project" value="UniProtKB-KW"/>
</dbReference>
<evidence type="ECO:0000256" key="2">
    <source>
        <dbReference type="ARBA" id="ARBA00004752"/>
    </source>
</evidence>
<dbReference type="GO" id="GO:0009252">
    <property type="term" value="P:peptidoglycan biosynthetic process"/>
    <property type="evidence" value="ECO:0007669"/>
    <property type="project" value="UniProtKB-UniRule"/>
</dbReference>
<feature type="transmembrane region" description="Helical" evidence="16">
    <location>
        <begin position="331"/>
        <end position="355"/>
    </location>
</feature>
<dbReference type="NCBIfam" id="TIGR02614">
    <property type="entry name" value="ftsW"/>
    <property type="match status" value="1"/>
</dbReference>
<dbReference type="EC" id="2.4.99.28" evidence="16"/>
<evidence type="ECO:0000256" key="14">
    <source>
        <dbReference type="ARBA" id="ARBA00038053"/>
    </source>
</evidence>
<proteinExistence type="inferred from homology"/>
<keyword evidence="16" id="KW-0997">Cell inner membrane</keyword>
<feature type="transmembrane region" description="Helical" evidence="16">
    <location>
        <begin position="104"/>
        <end position="123"/>
    </location>
</feature>
<dbReference type="Proteomes" id="UP000288293">
    <property type="component" value="Unassembled WGS sequence"/>
</dbReference>
<evidence type="ECO:0000256" key="3">
    <source>
        <dbReference type="ARBA" id="ARBA00022475"/>
    </source>
</evidence>
<feature type="transmembrane region" description="Helical" evidence="16">
    <location>
        <begin position="367"/>
        <end position="388"/>
    </location>
</feature>
<feature type="transmembrane region" description="Helical" evidence="16">
    <location>
        <begin position="135"/>
        <end position="156"/>
    </location>
</feature>
<dbReference type="PROSITE" id="PS00428">
    <property type="entry name" value="FTSW_RODA_SPOVE"/>
    <property type="match status" value="1"/>
</dbReference>
<evidence type="ECO:0000256" key="8">
    <source>
        <dbReference type="ARBA" id="ARBA00022960"/>
    </source>
</evidence>
<keyword evidence="11 16" id="KW-0472">Membrane</keyword>
<evidence type="ECO:0000256" key="12">
    <source>
        <dbReference type="ARBA" id="ARBA00023306"/>
    </source>
</evidence>
<evidence type="ECO:0000256" key="9">
    <source>
        <dbReference type="ARBA" id="ARBA00022984"/>
    </source>
</evidence>
<dbReference type="AlphaFoldDB" id="A0A432W990"/>